<dbReference type="GO" id="GO:0050404">
    <property type="term" value="F:zeatin O-beta-D-xylosyltransferase activity"/>
    <property type="evidence" value="ECO:0007669"/>
    <property type="project" value="UniProtKB-ARBA"/>
</dbReference>
<organism evidence="5 6">
    <name type="scientific">Cannabis sativa</name>
    <name type="common">Hemp</name>
    <name type="synonym">Marijuana</name>
    <dbReference type="NCBI Taxonomy" id="3483"/>
    <lineage>
        <taxon>Eukaryota</taxon>
        <taxon>Viridiplantae</taxon>
        <taxon>Streptophyta</taxon>
        <taxon>Embryophyta</taxon>
        <taxon>Tracheophyta</taxon>
        <taxon>Spermatophyta</taxon>
        <taxon>Magnoliopsida</taxon>
        <taxon>eudicotyledons</taxon>
        <taxon>Gunneridae</taxon>
        <taxon>Pentapetalae</taxon>
        <taxon>rosids</taxon>
        <taxon>fabids</taxon>
        <taxon>Rosales</taxon>
        <taxon>Cannabaceae</taxon>
        <taxon>Cannabis</taxon>
    </lineage>
</organism>
<proteinExistence type="inferred from homology"/>
<evidence type="ECO:0000256" key="2">
    <source>
        <dbReference type="ARBA" id="ARBA00022679"/>
    </source>
</evidence>
<dbReference type="SUPFAM" id="SSF53756">
    <property type="entry name" value="UDP-Glycosyltransferase/glycogen phosphorylase"/>
    <property type="match status" value="3"/>
</dbReference>
<keyword evidence="6" id="KW-1185">Reference proteome</keyword>
<feature type="region of interest" description="Disordered" evidence="3">
    <location>
        <begin position="1349"/>
        <end position="1379"/>
    </location>
</feature>
<dbReference type="PROSITE" id="PS00375">
    <property type="entry name" value="UDPGT"/>
    <property type="match status" value="3"/>
</dbReference>
<dbReference type="FunFam" id="3.40.50.2000:FF:000060">
    <property type="entry name" value="Glycosyltransferase"/>
    <property type="match status" value="3"/>
</dbReference>
<name>A0A7J6HPF6_CANSA</name>
<accession>A0A7J6HPF6</accession>
<evidence type="ECO:0000313" key="6">
    <source>
        <dbReference type="Proteomes" id="UP000583929"/>
    </source>
</evidence>
<comment type="caution">
    <text evidence="5">The sequence shown here is derived from an EMBL/GenBank/DDBJ whole genome shotgun (WGS) entry which is preliminary data.</text>
</comment>
<dbReference type="PANTHER" id="PTHR48044:SF22">
    <property type="entry name" value="GLYCOSYLTRANSFERASE"/>
    <property type="match status" value="1"/>
</dbReference>
<feature type="domain" description="Glycosyltransferase N-terminal" evidence="4">
    <location>
        <begin position="15"/>
        <end position="247"/>
    </location>
</feature>
<dbReference type="Gene3D" id="3.40.50.2000">
    <property type="entry name" value="Glycogen Phosphorylase B"/>
    <property type="match status" value="6"/>
</dbReference>
<dbReference type="Pfam" id="PF26168">
    <property type="entry name" value="Glyco_transf_N"/>
    <property type="match status" value="3"/>
</dbReference>
<evidence type="ECO:0000256" key="1">
    <source>
        <dbReference type="ARBA" id="ARBA00009995"/>
    </source>
</evidence>
<dbReference type="PANTHER" id="PTHR48044">
    <property type="entry name" value="GLYCOSYLTRANSFERASE"/>
    <property type="match status" value="1"/>
</dbReference>
<dbReference type="GO" id="GO:0009690">
    <property type="term" value="P:cytokinin metabolic process"/>
    <property type="evidence" value="ECO:0007669"/>
    <property type="project" value="UniProtKB-ARBA"/>
</dbReference>
<feature type="domain" description="Glycosyltransferase N-terminal" evidence="4">
    <location>
        <begin position="922"/>
        <end position="1148"/>
    </location>
</feature>
<protein>
    <recommendedName>
        <fullName evidence="4">Glycosyltransferase N-terminal domain-containing protein</fullName>
    </recommendedName>
</protein>
<dbReference type="CDD" id="cd03784">
    <property type="entry name" value="GT1_Gtf-like"/>
    <property type="match status" value="3"/>
</dbReference>
<dbReference type="Pfam" id="PF00201">
    <property type="entry name" value="UDPGT"/>
    <property type="match status" value="2"/>
</dbReference>
<feature type="compositionally biased region" description="Polar residues" evidence="3">
    <location>
        <begin position="1357"/>
        <end position="1366"/>
    </location>
</feature>
<comment type="similarity">
    <text evidence="1">Belongs to the UDP-glycosyltransferase family.</text>
</comment>
<dbReference type="InterPro" id="IPR058980">
    <property type="entry name" value="Glyco_transf_N"/>
</dbReference>
<keyword evidence="2" id="KW-0808">Transferase</keyword>
<evidence type="ECO:0000256" key="3">
    <source>
        <dbReference type="SAM" id="MobiDB-lite"/>
    </source>
</evidence>
<dbReference type="Proteomes" id="UP000583929">
    <property type="component" value="Unassembled WGS sequence"/>
</dbReference>
<evidence type="ECO:0000259" key="4">
    <source>
        <dbReference type="Pfam" id="PF26168"/>
    </source>
</evidence>
<dbReference type="FunFam" id="3.40.50.2000:FF:000238">
    <property type="entry name" value="Glycosyltransferase"/>
    <property type="match status" value="3"/>
</dbReference>
<dbReference type="InterPro" id="IPR035595">
    <property type="entry name" value="UDP_glycos_trans_CS"/>
</dbReference>
<sequence>MEATSAAMKDSSTLSVVVVMVPFLGQSHLNQFLQLANVVSSYDIPVHYISSTLHISRVKSRASNPIHQLTKIHFHDYPLQFSSSSSLPISHHEDPFFSSEFVKISFPLFECSTNLREPVAELLQSLSQTTKRLVVVYDPMMASVVQDVVRIPNGEAYSFHCGSFVFFANMFNLLGRNDMFPVMDIPPWESCFPAALNRFLEREIEVVKFQAGEIFNTCRAIEGAFLESLVNDIGVEKNKFWAVGPLHQTTMTRNELRRDQDKWLLDWLDKQEPNSVLYISFGTTTIFSDEEIKEIAIGLELSGVKFIWALREGDKCDVLGTNEEGEGPQVPDGFEERMKGMGIVVREWVPQVEILGHSSTGGFMSHCGWNSCMESISMGVPLVTWPLHTDQPINALLITHVLKVGVAVMERQQRDEVVSSSTISRAVRTLMASNEGGEMRKRAEELGAEVRKSTEEGGVTPVVVMVPFPAQSHLNQLLQLSHVVSSSYDIPVHYVSSPLHISQVKSRSSNPQDPTNKIHFHGFQIPLLLPSSSSSPNPKSKFPLHLLPCFEASTHLRQPVAELLRSLSPTTKRLVVIHDALTTYVVQDVVSIQNAEAYSFNCASAFSAFAFMCETLGRNDIVPNKELPSSISCFPSEVLAFLGSQIHLAMTLKFSSGQLYNSSKSIEGSFVELLSKEINGGKEKIWTIGPLHQTIISENRAEKSLVLEWLDQQEPNSVLYISFGTTVSFSEDEIEELAFGLEQSGVKFIWVLRDADEIDVSSSSYEEGRKGPKLPDGFKERVKGMGMVVREWVPQVEILGHSSTGGFMSHCGWNSCMESLSMGVPMVAWPMHSDQPMNGLLITELLKVGVGVIEWSQREELVTSSMISRGVRRIMGSDSEEGDEIRKRAVEIGVAVKRSVAKEIEKNRRKSMATSNENNPLSVVVVMVPFLAQSHLNQLLQFAHVVSSSYDIPVHYISSKPQISQVKSRASNPLNQLTEIHFHGYEIPLPHAQITDLFSKTNNAEEEICRVKASKHLREPVEVLIKSLSQNSKRLVVVYDVLMSWVVQDVVSLQNAECYSFHCVSVFFGLAVTQKLDHMIHIPIPTVESCFPALFLDFFSSQLKLPISDFKSGSLHNTCRAIEGSSIEILGNEERKLNRKVWAIGPLHKMIITDCNEDKRLMEWLDEQEVNSVLYISFGSLISLSDEQIREIAIGLEESGVKFIWVLREGDKLVDLGKRLSQVPDGFEERMKGMGMVVREWVPQVKILGHSSTGGFMSHCGWNSCVESLSMGVPIVAWPMQSDQPFNGLLITRVLKVGVAVMEWEERDELVTSSMISRSVRRIMGSDSEEGDEIRKRAVEMGVAVKRSVAEGDATRGAQSHTQSDGSSKKKRKAANHEELSNALTQSASILAEVIEKASIRLSKAIGEDLNEKHMQLGKELERTTTLTTTQRHKVARMIMQDNALVSYFFSVPDDEKDEWARLLIDGSL</sequence>
<feature type="domain" description="Glycosyltransferase N-terminal" evidence="4">
    <location>
        <begin position="462"/>
        <end position="692"/>
    </location>
</feature>
<gene>
    <name evidence="5" type="ORF">G4B88_020847</name>
</gene>
<evidence type="ECO:0000313" key="5">
    <source>
        <dbReference type="EMBL" id="KAF4396210.1"/>
    </source>
</evidence>
<dbReference type="InterPro" id="IPR002213">
    <property type="entry name" value="UDP_glucos_trans"/>
</dbReference>
<reference evidence="5 6" key="1">
    <citation type="journal article" date="2020" name="bioRxiv">
        <title>Sequence and annotation of 42 cannabis genomes reveals extensive copy number variation in cannabinoid synthesis and pathogen resistance genes.</title>
        <authorList>
            <person name="Mckernan K.J."/>
            <person name="Helbert Y."/>
            <person name="Kane L.T."/>
            <person name="Ebling H."/>
            <person name="Zhang L."/>
            <person name="Liu B."/>
            <person name="Eaton Z."/>
            <person name="Mclaughlin S."/>
            <person name="Kingan S."/>
            <person name="Baybayan P."/>
            <person name="Concepcion G."/>
            <person name="Jordan M."/>
            <person name="Riva A."/>
            <person name="Barbazuk W."/>
            <person name="Harkins T."/>
        </authorList>
    </citation>
    <scope>NUCLEOTIDE SEQUENCE [LARGE SCALE GENOMIC DNA]</scope>
    <source>
        <strain evidence="6">cv. Jamaican Lion 4</strain>
        <tissue evidence="5">Leaf</tissue>
    </source>
</reference>
<dbReference type="EMBL" id="JAATIQ010000037">
    <property type="protein sequence ID" value="KAF4396210.1"/>
    <property type="molecule type" value="Genomic_DNA"/>
</dbReference>